<dbReference type="AlphaFoldDB" id="A0A1Y2B4H5"/>
<dbReference type="Proteomes" id="UP000193642">
    <property type="component" value="Unassembled WGS sequence"/>
</dbReference>
<gene>
    <name evidence="1" type="ORF">BCR33DRAFT_724564</name>
</gene>
<dbReference type="OrthoDB" id="10495640at2759"/>
<sequence>MPQSTDVLSCMFSMGATHSCDEAGETSADECAVMKLLEMHDADTLVPLFYAAGPKLKDEHLDACSENVLRRGNLGLLLAVYGLPHDLTAGKVVAALLEKRVVVDLLKVCASLILVLPI</sequence>
<accession>A0A1Y2B4H5</accession>
<name>A0A1Y2B4H5_9FUNG</name>
<organism evidence="1 2">
    <name type="scientific">Rhizoclosmatium globosum</name>
    <dbReference type="NCBI Taxonomy" id="329046"/>
    <lineage>
        <taxon>Eukaryota</taxon>
        <taxon>Fungi</taxon>
        <taxon>Fungi incertae sedis</taxon>
        <taxon>Chytridiomycota</taxon>
        <taxon>Chytridiomycota incertae sedis</taxon>
        <taxon>Chytridiomycetes</taxon>
        <taxon>Chytridiales</taxon>
        <taxon>Chytriomycetaceae</taxon>
        <taxon>Rhizoclosmatium</taxon>
    </lineage>
</organism>
<proteinExistence type="predicted"/>
<protein>
    <submittedName>
        <fullName evidence="1">Uncharacterized protein</fullName>
    </submittedName>
</protein>
<dbReference type="EMBL" id="MCGO01000086">
    <property type="protein sequence ID" value="ORY29721.1"/>
    <property type="molecule type" value="Genomic_DNA"/>
</dbReference>
<reference evidence="1 2" key="1">
    <citation type="submission" date="2016-07" db="EMBL/GenBank/DDBJ databases">
        <title>Pervasive Adenine N6-methylation of Active Genes in Fungi.</title>
        <authorList>
            <consortium name="DOE Joint Genome Institute"/>
            <person name="Mondo S.J."/>
            <person name="Dannebaum R.O."/>
            <person name="Kuo R.C."/>
            <person name="Labutti K."/>
            <person name="Haridas S."/>
            <person name="Kuo A."/>
            <person name="Salamov A."/>
            <person name="Ahrendt S.R."/>
            <person name="Lipzen A."/>
            <person name="Sullivan W."/>
            <person name="Andreopoulos W.B."/>
            <person name="Clum A."/>
            <person name="Lindquist E."/>
            <person name="Daum C."/>
            <person name="Ramamoorthy G.K."/>
            <person name="Gryganskyi A."/>
            <person name="Culley D."/>
            <person name="Magnuson J.K."/>
            <person name="James T.Y."/>
            <person name="O'Malley M.A."/>
            <person name="Stajich J.E."/>
            <person name="Spatafora J.W."/>
            <person name="Visel A."/>
            <person name="Grigoriev I.V."/>
        </authorList>
    </citation>
    <scope>NUCLEOTIDE SEQUENCE [LARGE SCALE GENOMIC DNA]</scope>
    <source>
        <strain evidence="1 2">JEL800</strain>
    </source>
</reference>
<keyword evidence="2" id="KW-1185">Reference proteome</keyword>
<evidence type="ECO:0000313" key="1">
    <source>
        <dbReference type="EMBL" id="ORY29721.1"/>
    </source>
</evidence>
<comment type="caution">
    <text evidence="1">The sequence shown here is derived from an EMBL/GenBank/DDBJ whole genome shotgun (WGS) entry which is preliminary data.</text>
</comment>
<evidence type="ECO:0000313" key="2">
    <source>
        <dbReference type="Proteomes" id="UP000193642"/>
    </source>
</evidence>